<accession>A0ABQ9Y996</accession>
<dbReference type="SUPFAM" id="SSF48371">
    <property type="entry name" value="ARM repeat"/>
    <property type="match status" value="1"/>
</dbReference>
<name>A0ABQ9Y996_9EUKA</name>
<dbReference type="InterPro" id="IPR016024">
    <property type="entry name" value="ARM-type_fold"/>
</dbReference>
<evidence type="ECO:0000313" key="1">
    <source>
        <dbReference type="EMBL" id="KAK2960307.1"/>
    </source>
</evidence>
<gene>
    <name evidence="1" type="ORF">BLNAU_4860</name>
</gene>
<comment type="caution">
    <text evidence="1">The sequence shown here is derived from an EMBL/GenBank/DDBJ whole genome shotgun (WGS) entry which is preliminary data.</text>
</comment>
<proteinExistence type="predicted"/>
<organism evidence="1 2">
    <name type="scientific">Blattamonas nauphoetae</name>
    <dbReference type="NCBI Taxonomy" id="2049346"/>
    <lineage>
        <taxon>Eukaryota</taxon>
        <taxon>Metamonada</taxon>
        <taxon>Preaxostyla</taxon>
        <taxon>Oxymonadida</taxon>
        <taxon>Blattamonas</taxon>
    </lineage>
</organism>
<protein>
    <submittedName>
        <fullName evidence="1">Uncharacterized protein</fullName>
    </submittedName>
</protein>
<dbReference type="EMBL" id="JARBJD010000024">
    <property type="protein sequence ID" value="KAK2960307.1"/>
    <property type="molecule type" value="Genomic_DNA"/>
</dbReference>
<reference evidence="1 2" key="1">
    <citation type="journal article" date="2022" name="bioRxiv">
        <title>Genomics of Preaxostyla Flagellates Illuminates Evolutionary Transitions and the Path Towards Mitochondrial Loss.</title>
        <authorList>
            <person name="Novak L.V.F."/>
            <person name="Treitli S.C."/>
            <person name="Pyrih J."/>
            <person name="Halakuc P."/>
            <person name="Pipaliya S.V."/>
            <person name="Vacek V."/>
            <person name="Brzon O."/>
            <person name="Soukal P."/>
            <person name="Eme L."/>
            <person name="Dacks J.B."/>
            <person name="Karnkowska A."/>
            <person name="Elias M."/>
            <person name="Hampl V."/>
        </authorList>
    </citation>
    <scope>NUCLEOTIDE SEQUENCE [LARGE SCALE GENOMIC DNA]</scope>
    <source>
        <strain evidence="1">NAU3</strain>
        <tissue evidence="1">Gut</tissue>
    </source>
</reference>
<dbReference type="Proteomes" id="UP001281761">
    <property type="component" value="Unassembled WGS sequence"/>
</dbReference>
<evidence type="ECO:0000313" key="2">
    <source>
        <dbReference type="Proteomes" id="UP001281761"/>
    </source>
</evidence>
<sequence length="467" mass="53242">MTSTLRSSSTFLAHHKTQFLTFLDHLKNTESSIPHLTFLAQLCFSPHLEVSTIALAALSTRCKSDSPACSFLQTLKVPSASPETSSELVPFAGRLCSTLTEHVSEMKSLFAESSSSDATISTISTPLPDESPFISGNAILGVLNEGFSLLVSLLFDMDNTFQDILIDCNCVPLLKSTIITCLDLLSQPKASFHRMNGGCSDNLINILDCHPSLFHVIESAFSDVQQLCALLERTCCLSSPNFQHLRLIINITAYLPTFVAPMLEEKLVQRVINTSKPMTVPTTHDHFHLNLIWTILNLVFDPEDVTKDKEERKRIRKMQFECVLRPAKQYLLFILQREEFIQKDDEADEDLPTTITDLLARTLSLEHETFEDGEIVETGREEWEVGWLVEMTDEESLELRLENIREDDERMRRDEKERWKKRVSRQREAGHEDAMEGWLMQRDEEPREEIVNYLKRVSVESGMNNTL</sequence>
<keyword evidence="2" id="KW-1185">Reference proteome</keyword>